<evidence type="ECO:0008006" key="3">
    <source>
        <dbReference type="Google" id="ProtNLM"/>
    </source>
</evidence>
<protein>
    <recommendedName>
        <fullName evidence="3">Beta-lactamase-related domain-containing protein</fullName>
    </recommendedName>
</protein>
<dbReference type="Proteomes" id="UP001183420">
    <property type="component" value="Unassembled WGS sequence"/>
</dbReference>
<reference evidence="2" key="1">
    <citation type="submission" date="2023-07" db="EMBL/GenBank/DDBJ databases">
        <title>30 novel species of actinomycetes from the DSMZ collection.</title>
        <authorList>
            <person name="Nouioui I."/>
        </authorList>
    </citation>
    <scope>NUCLEOTIDE SEQUENCE [LARGE SCALE GENOMIC DNA]</scope>
    <source>
        <strain evidence="2">DSM 44918</strain>
    </source>
</reference>
<keyword evidence="2" id="KW-1185">Reference proteome</keyword>
<organism evidence="1 2">
    <name type="scientific">Streptomyces millisiae</name>
    <dbReference type="NCBI Taxonomy" id="3075542"/>
    <lineage>
        <taxon>Bacteria</taxon>
        <taxon>Bacillati</taxon>
        <taxon>Actinomycetota</taxon>
        <taxon>Actinomycetes</taxon>
        <taxon>Kitasatosporales</taxon>
        <taxon>Streptomycetaceae</taxon>
        <taxon>Streptomyces</taxon>
    </lineage>
</organism>
<evidence type="ECO:0000313" key="2">
    <source>
        <dbReference type="Proteomes" id="UP001183420"/>
    </source>
</evidence>
<evidence type="ECO:0000313" key="1">
    <source>
        <dbReference type="EMBL" id="MDT0317134.1"/>
    </source>
</evidence>
<dbReference type="EMBL" id="JAVREM010000001">
    <property type="protein sequence ID" value="MDT0317134.1"/>
    <property type="molecule type" value="Genomic_DNA"/>
</dbReference>
<accession>A0ABU2LHS8</accession>
<dbReference type="RefSeq" id="WP_311594912.1">
    <property type="nucleotide sequence ID" value="NZ_JAVREM010000001.1"/>
</dbReference>
<dbReference type="Gene3D" id="3.40.710.10">
    <property type="entry name" value="DD-peptidase/beta-lactamase superfamily"/>
    <property type="match status" value="1"/>
</dbReference>
<dbReference type="InterPro" id="IPR012338">
    <property type="entry name" value="Beta-lactam/transpept-like"/>
</dbReference>
<name>A0ABU2LHS8_9ACTN</name>
<comment type="caution">
    <text evidence="1">The sequence shown here is derived from an EMBL/GenBank/DDBJ whole genome shotgun (WGS) entry which is preliminary data.</text>
</comment>
<gene>
    <name evidence="1" type="ORF">RNC47_02135</name>
</gene>
<proteinExistence type="predicted"/>
<sequence length="118" mass="12784">MARLIRHFHDAVQDFTAPPDAHWQVLIPAEAIALTHSTAHPMRGDVAAHPGWISPRERPAVGGHRALFHNGGTGGYRSLVAIAPDHQAAVLVLSANARSVDRAGLQLLRRLVTTDRRA</sequence>
<dbReference type="SUPFAM" id="SSF56601">
    <property type="entry name" value="beta-lactamase/transpeptidase-like"/>
    <property type="match status" value="1"/>
</dbReference>